<protein>
    <submittedName>
        <fullName evidence="2">DUF6571 family protein</fullName>
    </submittedName>
</protein>
<organism evidence="2 3">
    <name type="scientific">Kitasatospora aburaviensis</name>
    <dbReference type="NCBI Taxonomy" id="67265"/>
    <lineage>
        <taxon>Bacteria</taxon>
        <taxon>Bacillati</taxon>
        <taxon>Actinomycetota</taxon>
        <taxon>Actinomycetes</taxon>
        <taxon>Kitasatosporales</taxon>
        <taxon>Streptomycetaceae</taxon>
        <taxon>Kitasatospora</taxon>
    </lineage>
</organism>
<feature type="region of interest" description="Disordered" evidence="1">
    <location>
        <begin position="676"/>
        <end position="709"/>
    </location>
</feature>
<reference evidence="3" key="1">
    <citation type="journal article" date="2019" name="Int. J. Syst. Evol. Microbiol.">
        <title>The Global Catalogue of Microorganisms (GCM) 10K type strain sequencing project: providing services to taxonomists for standard genome sequencing and annotation.</title>
        <authorList>
            <consortium name="The Broad Institute Genomics Platform"/>
            <consortium name="The Broad Institute Genome Sequencing Center for Infectious Disease"/>
            <person name="Wu L."/>
            <person name="Ma J."/>
        </authorList>
    </citation>
    <scope>NUCLEOTIDE SEQUENCE [LARGE SCALE GENOMIC DNA]</scope>
    <source>
        <strain evidence="3">CGMCC 4.1469</strain>
    </source>
</reference>
<feature type="compositionally biased region" description="Polar residues" evidence="1">
    <location>
        <begin position="681"/>
        <end position="694"/>
    </location>
</feature>
<evidence type="ECO:0000313" key="3">
    <source>
        <dbReference type="Proteomes" id="UP001596067"/>
    </source>
</evidence>
<dbReference type="EMBL" id="JBHSOD010000058">
    <property type="protein sequence ID" value="MFC5889477.1"/>
    <property type="molecule type" value="Genomic_DNA"/>
</dbReference>
<dbReference type="Proteomes" id="UP001596067">
    <property type="component" value="Unassembled WGS sequence"/>
</dbReference>
<comment type="caution">
    <text evidence="2">The sequence shown here is derived from an EMBL/GenBank/DDBJ whole genome shotgun (WGS) entry which is preliminary data.</text>
</comment>
<gene>
    <name evidence="2" type="ORF">ACFP0N_31375</name>
</gene>
<name>A0ABW1F555_9ACTN</name>
<keyword evidence="3" id="KW-1185">Reference proteome</keyword>
<proteinExistence type="predicted"/>
<evidence type="ECO:0000313" key="2">
    <source>
        <dbReference type="EMBL" id="MFC5889477.1"/>
    </source>
</evidence>
<evidence type="ECO:0000256" key="1">
    <source>
        <dbReference type="SAM" id="MobiDB-lite"/>
    </source>
</evidence>
<dbReference type="RefSeq" id="WP_313767579.1">
    <property type="nucleotide sequence ID" value="NZ_BAAAVH010000026.1"/>
</dbReference>
<sequence length="709" mass="76260">MLGYEDVLNANPGTLSTAAGKWREMAQKFHTMEGNFDRDVLSVTRNGLWTGGTAGLANFQLMFTKDQIAAAQVEANAMASLLDDARADFEAAQKQVREAADGAVKAGFKVTGTGVAVLDTSTLDKGTLNDLHHDADTQRAYQEAAGKWTQAIEAGIQRATDADQRAARALRSASKAGSIDNTFNGKALGGGDAADAQRAADLATRIDSLNDDERAQLANLMKANADSPQFSQTLLDRLGPEKTFDLAEKLNNPGKDGGKKAAYPGLQTDLTRVIASATQDPNTEFYRKWREGLKENGTKNFGSNTEPVYGYQILGTLMSKGDAKYSTPFLTDLADDIIASEKKHPGLWSYKASHDGTSLGADPLDEVLGVMGRQPEAATSYLDPGADGGNKRLHFLLKEREWPQGYITGYTGMIKIDDPLAQSGLAAAIEAASTGERAGTAHDGKHSEAQARIMHDTIVTLDEDHGGDKVKATLRQPLANALADYVGDTHELLNGRNDVYNGHTGHDSVWKDGDTVRMAVGQDSLVRFMRGLSDDPAAYGTLHRAETGRIDQELAAIGPHPTEAQMKDPMGKGAAALGVFDAIRADTAMDMRDDKNAQADWKAKVLYHTIGAPITPIAPLGDAAQRLVDTWTYAVSLEEKDQNNSEANAKISDTYLGANRQMSDMVGIWARDRGMDPDSPDINSLQDDMLNSRNRSNDVAGRYLGRGNA</sequence>
<accession>A0ABW1F555</accession>